<dbReference type="GO" id="GO:0016799">
    <property type="term" value="F:hydrolase activity, hydrolyzing N-glycosyl compounds"/>
    <property type="evidence" value="ECO:0007669"/>
    <property type="project" value="InterPro"/>
</dbReference>
<dbReference type="OrthoDB" id="3592035at2759"/>
<dbReference type="InterPro" id="IPR036452">
    <property type="entry name" value="Ribo_hydro-like"/>
</dbReference>
<dbReference type="InterPro" id="IPR013783">
    <property type="entry name" value="Ig-like_fold"/>
</dbReference>
<evidence type="ECO:0000313" key="1">
    <source>
        <dbReference type="EMBL" id="KAE8385100.1"/>
    </source>
</evidence>
<sequence length="132" mass="14613">MIPTGLSDSKHPEWGSWGGRYGPVAFGEGHFADSVGTVVDESGRMIMGSHVTVWRRQEASFQRDFAARMKWLTASEFSGANHASVAVVNGDKSRRRTEITVEPGQEVMPEAVDSCDPDGDSLSFKWWQYFGL</sequence>
<name>A0A5N7BTE7_PETAA</name>
<dbReference type="Gene3D" id="3.90.245.10">
    <property type="entry name" value="Ribonucleoside hydrolase-like"/>
    <property type="match status" value="1"/>
</dbReference>
<proteinExistence type="predicted"/>
<organism evidence="1">
    <name type="scientific">Petromyces alliaceus</name>
    <name type="common">Aspergillus alliaceus</name>
    <dbReference type="NCBI Taxonomy" id="209559"/>
    <lineage>
        <taxon>Eukaryota</taxon>
        <taxon>Fungi</taxon>
        <taxon>Dikarya</taxon>
        <taxon>Ascomycota</taxon>
        <taxon>Pezizomycotina</taxon>
        <taxon>Eurotiomycetes</taxon>
        <taxon>Eurotiomycetidae</taxon>
        <taxon>Eurotiales</taxon>
        <taxon>Aspergillaceae</taxon>
        <taxon>Aspergillus</taxon>
        <taxon>Aspergillus subgen. Circumdati</taxon>
    </lineage>
</organism>
<reference evidence="1" key="1">
    <citation type="submission" date="2019-04" db="EMBL/GenBank/DDBJ databases">
        <title>Friends and foes A comparative genomics studyof 23 Aspergillus species from section Flavi.</title>
        <authorList>
            <consortium name="DOE Joint Genome Institute"/>
            <person name="Kjaerbolling I."/>
            <person name="Vesth T."/>
            <person name="Frisvad J.C."/>
            <person name="Nybo J.L."/>
            <person name="Theobald S."/>
            <person name="Kildgaard S."/>
            <person name="Isbrandt T."/>
            <person name="Kuo A."/>
            <person name="Sato A."/>
            <person name="Lyhne E.K."/>
            <person name="Kogle M.E."/>
            <person name="Wiebenga A."/>
            <person name="Kun R.S."/>
            <person name="Lubbers R.J."/>
            <person name="Makela M.R."/>
            <person name="Barry K."/>
            <person name="Chovatia M."/>
            <person name="Clum A."/>
            <person name="Daum C."/>
            <person name="Haridas S."/>
            <person name="He G."/>
            <person name="LaButti K."/>
            <person name="Lipzen A."/>
            <person name="Mondo S."/>
            <person name="Riley R."/>
            <person name="Salamov A."/>
            <person name="Simmons B.A."/>
            <person name="Magnuson J.K."/>
            <person name="Henrissat B."/>
            <person name="Mortensen U.H."/>
            <person name="Larsen T.O."/>
            <person name="Devries R.P."/>
            <person name="Grigoriev I.V."/>
            <person name="Machida M."/>
            <person name="Baker S.E."/>
            <person name="Andersen M.R."/>
        </authorList>
    </citation>
    <scope>NUCLEOTIDE SEQUENCE [LARGE SCALE GENOMIC DNA]</scope>
    <source>
        <strain evidence="1">IBT 14317</strain>
    </source>
</reference>
<dbReference type="Gene3D" id="2.60.40.10">
    <property type="entry name" value="Immunoglobulins"/>
    <property type="match status" value="1"/>
</dbReference>
<dbReference type="AlphaFoldDB" id="A0A5N7BTE7"/>
<accession>A0A5N7BTE7</accession>
<gene>
    <name evidence="1" type="ORF">BDV23DRAFT_188581</name>
</gene>
<protein>
    <submittedName>
        <fullName evidence="1">Uncharacterized protein</fullName>
    </submittedName>
</protein>
<dbReference type="Proteomes" id="UP000326877">
    <property type="component" value="Unassembled WGS sequence"/>
</dbReference>
<dbReference type="EMBL" id="ML735345">
    <property type="protein sequence ID" value="KAE8385100.1"/>
    <property type="molecule type" value="Genomic_DNA"/>
</dbReference>